<evidence type="ECO:0000313" key="1">
    <source>
        <dbReference type="EMBL" id="GAI48920.1"/>
    </source>
</evidence>
<dbReference type="AlphaFoldDB" id="X1QD34"/>
<protein>
    <submittedName>
        <fullName evidence="1">Uncharacterized protein</fullName>
    </submittedName>
</protein>
<proteinExistence type="predicted"/>
<feature type="non-terminal residue" evidence="1">
    <location>
        <position position="1"/>
    </location>
</feature>
<dbReference type="EMBL" id="BARV01033307">
    <property type="protein sequence ID" value="GAI48920.1"/>
    <property type="molecule type" value="Genomic_DNA"/>
</dbReference>
<name>X1QD34_9ZZZZ</name>
<reference evidence="1" key="1">
    <citation type="journal article" date="2014" name="Front. Microbiol.">
        <title>High frequency of phylogenetically diverse reductive dehalogenase-homologous genes in deep subseafloor sedimentary metagenomes.</title>
        <authorList>
            <person name="Kawai M."/>
            <person name="Futagami T."/>
            <person name="Toyoda A."/>
            <person name="Takaki Y."/>
            <person name="Nishi S."/>
            <person name="Hori S."/>
            <person name="Arai W."/>
            <person name="Tsubouchi T."/>
            <person name="Morono Y."/>
            <person name="Uchiyama I."/>
            <person name="Ito T."/>
            <person name="Fujiyama A."/>
            <person name="Inagaki F."/>
            <person name="Takami H."/>
        </authorList>
    </citation>
    <scope>NUCLEOTIDE SEQUENCE</scope>
    <source>
        <strain evidence="1">Expedition CK06-06</strain>
    </source>
</reference>
<accession>X1QD34</accession>
<sequence length="34" mass="4025">KKIEERVEYIKAKALKGEVSLSKEEYNENENLNK</sequence>
<gene>
    <name evidence="1" type="ORF">S06H3_52371</name>
</gene>
<comment type="caution">
    <text evidence="1">The sequence shown here is derived from an EMBL/GenBank/DDBJ whole genome shotgun (WGS) entry which is preliminary data.</text>
</comment>
<organism evidence="1">
    <name type="scientific">marine sediment metagenome</name>
    <dbReference type="NCBI Taxonomy" id="412755"/>
    <lineage>
        <taxon>unclassified sequences</taxon>
        <taxon>metagenomes</taxon>
        <taxon>ecological metagenomes</taxon>
    </lineage>
</organism>